<dbReference type="PANTHER" id="PTHR31623">
    <property type="entry name" value="F21J9.9"/>
    <property type="match status" value="1"/>
</dbReference>
<dbReference type="InterPro" id="IPR023213">
    <property type="entry name" value="CAT-like_dom_sf"/>
</dbReference>
<name>A0AA39TV57_ACESA</name>
<keyword evidence="2" id="KW-0808">Transferase</keyword>
<dbReference type="Pfam" id="PF02458">
    <property type="entry name" value="Transferase"/>
    <property type="match status" value="1"/>
</dbReference>
<evidence type="ECO:0000313" key="5">
    <source>
        <dbReference type="Proteomes" id="UP001168877"/>
    </source>
</evidence>
<gene>
    <name evidence="4" type="ORF">LWI29_024843</name>
</gene>
<keyword evidence="5" id="KW-1185">Reference proteome</keyword>
<dbReference type="EMBL" id="JAUESC010000001">
    <property type="protein sequence ID" value="KAK0608055.1"/>
    <property type="molecule type" value="Genomic_DNA"/>
</dbReference>
<reference evidence="4" key="1">
    <citation type="journal article" date="2022" name="Plant J.">
        <title>Strategies of tolerance reflected in two North American maple genomes.</title>
        <authorList>
            <person name="McEvoy S.L."/>
            <person name="Sezen U.U."/>
            <person name="Trouern-Trend A."/>
            <person name="McMahon S.M."/>
            <person name="Schaberg P.G."/>
            <person name="Yang J."/>
            <person name="Wegrzyn J.L."/>
            <person name="Swenson N.G."/>
        </authorList>
    </citation>
    <scope>NUCLEOTIDE SEQUENCE</scope>
    <source>
        <strain evidence="4">NS2018</strain>
    </source>
</reference>
<organism evidence="4 5">
    <name type="scientific">Acer saccharum</name>
    <name type="common">Sugar maple</name>
    <dbReference type="NCBI Taxonomy" id="4024"/>
    <lineage>
        <taxon>Eukaryota</taxon>
        <taxon>Viridiplantae</taxon>
        <taxon>Streptophyta</taxon>
        <taxon>Embryophyta</taxon>
        <taxon>Tracheophyta</taxon>
        <taxon>Spermatophyta</taxon>
        <taxon>Magnoliopsida</taxon>
        <taxon>eudicotyledons</taxon>
        <taxon>Gunneridae</taxon>
        <taxon>Pentapetalae</taxon>
        <taxon>rosids</taxon>
        <taxon>malvids</taxon>
        <taxon>Sapindales</taxon>
        <taxon>Sapindaceae</taxon>
        <taxon>Hippocastanoideae</taxon>
        <taxon>Acereae</taxon>
        <taxon>Acer</taxon>
    </lineage>
</organism>
<evidence type="ECO:0000256" key="3">
    <source>
        <dbReference type="ARBA" id="ARBA00023315"/>
    </source>
</evidence>
<proteinExistence type="inferred from homology"/>
<evidence type="ECO:0000313" key="4">
    <source>
        <dbReference type="EMBL" id="KAK0608055.1"/>
    </source>
</evidence>
<protein>
    <submittedName>
        <fullName evidence="4">Uncharacterized protein</fullName>
    </submittedName>
</protein>
<dbReference type="Gene3D" id="3.30.559.10">
    <property type="entry name" value="Chloramphenicol acetyltransferase-like domain"/>
    <property type="match status" value="2"/>
</dbReference>
<dbReference type="AlphaFoldDB" id="A0AA39TV57"/>
<reference evidence="4" key="2">
    <citation type="submission" date="2023-06" db="EMBL/GenBank/DDBJ databases">
        <authorList>
            <person name="Swenson N.G."/>
            <person name="Wegrzyn J.L."/>
            <person name="Mcevoy S.L."/>
        </authorList>
    </citation>
    <scope>NUCLEOTIDE SEQUENCE</scope>
    <source>
        <strain evidence="4">NS2018</strain>
        <tissue evidence="4">Leaf</tissue>
    </source>
</reference>
<comment type="similarity">
    <text evidence="1">Belongs to the plant acyltransferase family.</text>
</comment>
<evidence type="ECO:0000256" key="2">
    <source>
        <dbReference type="ARBA" id="ARBA00022679"/>
    </source>
</evidence>
<dbReference type="GO" id="GO:0016746">
    <property type="term" value="F:acyltransferase activity"/>
    <property type="evidence" value="ECO:0007669"/>
    <property type="project" value="UniProtKB-KW"/>
</dbReference>
<evidence type="ECO:0000256" key="1">
    <source>
        <dbReference type="ARBA" id="ARBA00009861"/>
    </source>
</evidence>
<dbReference type="PANTHER" id="PTHR31623:SF83">
    <property type="entry name" value="ACETYL-COA-BENZYLALCOHOL ACETYLTRANSFERASE-LIKE"/>
    <property type="match status" value="1"/>
</dbReference>
<dbReference type="Proteomes" id="UP001168877">
    <property type="component" value="Unassembled WGS sequence"/>
</dbReference>
<keyword evidence="3" id="KW-0012">Acyltransferase</keyword>
<sequence length="434" mass="48140">MKAHIISEELIKPSLPTPLVLRNYKLSSFDLLRGPNYMSIFLCFPSNGTNNLSSQRVKLLQESLSKTLTQVYPLAGRYVKENLEVDCNDEGALFVETQVNCKLSEFLDADDKVTQLCDHLVPHILESATTPLFSVQFNKFTCGGDLIAINCTHRIADGFSLFKFVEWWATACREGIDKLVDDRPSLDLPSLLPASQKIPDIKLGARENNVVTKIFVFNGEAISKLIAMAKAGGKRQLISDTVVVTAVIWRVLINIAEARHGKLRPCVATHVLNMRGKTALPVPKNAFGNLCYPAIARFVPSNDQSKVELHDLVGLLSDSIGKAYKDLVKVSRSGDDLFASLVDVTKEVSDEYNNIEGDIYPFSSVVQFPACELSDFGWGKPIWMGGGQVHVPLEIIFLWGSRDGKAIEAWVSLNEDDMLHFQQHPDIIASTFTK</sequence>
<comment type="caution">
    <text evidence="4">The sequence shown here is derived from an EMBL/GenBank/DDBJ whole genome shotgun (WGS) entry which is preliminary data.</text>
</comment>
<accession>A0AA39TV57</accession>